<dbReference type="PANTHER" id="PTHR15678">
    <property type="entry name" value="ANTIGEN MLAA-22-RELATED"/>
    <property type="match status" value="1"/>
</dbReference>
<feature type="compositionally biased region" description="Polar residues" evidence="1">
    <location>
        <begin position="2796"/>
        <end position="2806"/>
    </location>
</feature>
<dbReference type="EMBL" id="LN890575">
    <property type="protein sequence ID" value="CUS24849.1"/>
    <property type="molecule type" value="Genomic_DNA"/>
</dbReference>
<keyword evidence="2" id="KW-0472">Membrane</keyword>
<feature type="region of interest" description="Disordered" evidence="1">
    <location>
        <begin position="2629"/>
        <end position="2806"/>
    </location>
</feature>
<dbReference type="InterPro" id="IPR019449">
    <property type="entry name" value="FMP27_WPPW_RBG"/>
</dbReference>
<evidence type="ECO:0000259" key="3">
    <source>
        <dbReference type="SMART" id="SM01214"/>
    </source>
</evidence>
<feature type="compositionally biased region" description="Polar residues" evidence="1">
    <location>
        <begin position="2695"/>
        <end position="2705"/>
    </location>
</feature>
<evidence type="ECO:0000256" key="1">
    <source>
        <dbReference type="SAM" id="MobiDB-lite"/>
    </source>
</evidence>
<dbReference type="SMART" id="SM01215">
    <property type="entry name" value="Fmp27_SW"/>
    <property type="match status" value="1"/>
</dbReference>
<dbReference type="Proteomes" id="UP000236544">
    <property type="component" value="Unassembled WGS sequence"/>
</dbReference>
<reference evidence="7" key="1">
    <citation type="submission" date="2015-10" db="EMBL/GenBank/DDBJ databases">
        <authorList>
            <person name="Devillers H."/>
        </authorList>
    </citation>
    <scope>NUCLEOTIDE SEQUENCE [LARGE SCALE GENOMIC DNA]</scope>
</reference>
<feature type="domain" description="FMP27 SW motif-containing RBG unit" evidence="4">
    <location>
        <begin position="1147"/>
        <end position="1250"/>
    </location>
</feature>
<feature type="compositionally biased region" description="Basic and acidic residues" evidence="1">
    <location>
        <begin position="2716"/>
        <end position="2728"/>
    </location>
</feature>
<dbReference type="Pfam" id="PF10344">
    <property type="entry name" value="Hobbit"/>
    <property type="match status" value="1"/>
</dbReference>
<feature type="compositionally biased region" description="Polar residues" evidence="1">
    <location>
        <begin position="2629"/>
        <end position="2642"/>
    </location>
</feature>
<evidence type="ECO:0000259" key="4">
    <source>
        <dbReference type="SMART" id="SM01215"/>
    </source>
</evidence>
<organism evidence="6 7">
    <name type="scientific">Lachancea quebecensis</name>
    <dbReference type="NCBI Taxonomy" id="1654605"/>
    <lineage>
        <taxon>Eukaryota</taxon>
        <taxon>Fungi</taxon>
        <taxon>Dikarya</taxon>
        <taxon>Ascomycota</taxon>
        <taxon>Saccharomycotina</taxon>
        <taxon>Saccharomycetes</taxon>
        <taxon>Saccharomycetales</taxon>
        <taxon>Saccharomycetaceae</taxon>
        <taxon>Lachancea</taxon>
    </lineage>
</organism>
<keyword evidence="2" id="KW-0812">Transmembrane</keyword>
<keyword evidence="7" id="KW-1185">Reference proteome</keyword>
<evidence type="ECO:0000313" key="7">
    <source>
        <dbReference type="Proteomes" id="UP000236544"/>
    </source>
</evidence>
<dbReference type="OrthoDB" id="1562405at2759"/>
<evidence type="ECO:0000256" key="2">
    <source>
        <dbReference type="SAM" id="Phobius"/>
    </source>
</evidence>
<dbReference type="InterPro" id="IPR019415">
    <property type="entry name" value="FMP27_SW_RBG"/>
</dbReference>
<feature type="domain" description="FMP27/BLTP2/Hobbit GFWDK motif-containing RBG unit" evidence="3">
    <location>
        <begin position="1268"/>
        <end position="1427"/>
    </location>
</feature>
<feature type="domain" description="FMP27 WPPW motif-containing RBG unit" evidence="5">
    <location>
        <begin position="1688"/>
        <end position="2151"/>
    </location>
</feature>
<feature type="transmembrane region" description="Helical" evidence="2">
    <location>
        <begin position="16"/>
        <end position="45"/>
    </location>
</feature>
<dbReference type="SMART" id="SM01214">
    <property type="entry name" value="Fmp27_GFWDK"/>
    <property type="match status" value="1"/>
</dbReference>
<gene>
    <name evidence="6" type="ORF">LAQU0_S20e01244g</name>
</gene>
<keyword evidence="2" id="KW-1133">Transmembrane helix</keyword>
<sequence length="2806" mass="320958">MSWAQATEFLLKHENVILVFVEAAVGWAVFQWILFKVLGLSVGIIDPLRLRIRSLRFREILKIRFVYYSLWNHGIVVHGLQLNLPYKRQVKESAKSTKPSRKNYFSVPRWAQWFIIKFLNFFKEYNFVLEKIEINGVHIELLTAKLVGNGEHMTVSIYMKDMTKTGLMKCAGTLLEFSGKINFQRPVLPLEEISIDIKLRDVSVSYDQLLKSFESVCDKNTTGINKCDVNKSNNNRFHEKMQPLTSEESIEYIKSRLLKASDFVTMFNKVYVALDTVCMADIPFSRHPELRKTADHLKFKVDASNVTLSLNRLKVGSPGFKLLFSPGDSPLSLKSTISSIAFSSSQAEDGETLSTKPYQFCEIPSVSLYGDTNLLSLRSLEEGGDALNTVLKLVGHVSSPVVDFEINQLSFMKAFKENLKVFHSLLSDDDTIPIAESKYEQTLRRKKAVALYFQHVLPMIESKVTIEDPMILVSDDCELLVQKCSILSIQTRSTKYVLGGEPKKEEIFYKLRNSVEMTDYNFTYQDKVRKFEHQILAIETISMLSFSQIIPNPLIGCNINVDVFDLDLSELSTLMALNKIFRKTNSKMLLVEDEYFDDLYRKFSRELDLAAKNPEFEPQCDKASVCPKPLLFKALPSFFDGIRGSIRGVSITVGARSVFMSKDVLTDLRPQSPEDLVNGELRKMSHSFEKVGFYLSSSNSSTPSINDIGGSDDSTLAESTNAFSYDELGLEDSNSSFSSSKDCVWFCRCVFQNMVTTLYSEKRTKRQTLCAKTICKLPEFEVAVYPSGPLDEKGDIGTNRILTRFGFSDCEMMFSIMTLFLVFSAVHTFRQTFTADVNKHSRDSKAKQHLSLASRKPSQKSLLSRLMKKDILDVFQFDFNAKALNMVIILPNGVKTRLELFQTSLSWANVSELTLQGHFLRYCVESPQITNTWVRMATIVNFKIEGDVYHVLEQIQNPPQDTSIPSVILSNEMWHFNIPHGFAMCRIIDNITTTAKSIKQMIHSLKTSERDSVIHPHVSNPVLFPVIRLKSQRWIFSVEDDAFESQLGMIFQVGLEEQRSRIEKYNLFEKSIAKELTTRRKGLKRCESTLANFSKENGSNGVPEGKFLSRNNSESMLPHQDANWTTQESDRYKEHNQCLDNAELRAKELYALQKQISLSWIRRIQSFKAKERIDFSKNFEYLWGKINPHCFPPGANKKIVAFLSSPPLMNMIIERINLTISQPSFGIEKVPDFINDVGKGVPKETEYSIMIPMHLNAEFGEIRSHLKDYPLPFVHIPDFTHSQSNAEFVPIHIHGDIIISEDIIWSEKELRTLFVPLVPSATLENDDELYSILVPRTLTAIKTYTNLDFELNSEETTVITWNGSYSPAIQQVMQCFENFSKPPIDPSPKLGFWDKIRETFHARVAVKWNRGGQLNVALKGGKSPYMMGGESAGFIVGLKGNVAVGCNRSDDSKKFVSLASDEIFFSIPNYFAKPLFSWSSSSKNFFFFPSYDNTNLQQHAFFYHLIDLPDASSLSQDMKVMRKSFFEKTAIRLTGGITLNVGIVFERLRKGHGPRSMESRPHWETRLCNPVFVRDLSKHDSFSGFRSDFIHLSFSLLSSNQNAYNVLQLTPGGFKTFFGWWKSFSGILPVRRGPLFGMDSMSPKFGLHLYTISYHADVAPLFISHMHHVFDLNSDMSQKSGQSADFVGLKAKTEHFVMDLHQRREVMHEYKPVLETTKKNSKLAFNGGDVSTFEIDVRTVRAQFKEGSSADRESSLFEIFDDDMTWYDLSDFKEVHCDSLEDRVPSVFINSLVYSPKFVYRKHASYGDKYQVDFETCERIEPFQNSNYHDCSLHDNVRSPVYLIDNRLKDLEAKRQEVANQIKEYFTKNGKNNSGLCLKLGKIEEAISQVSKLSTDFKEFEDYDVTEKGDVSGPNISDEKDHDYAECEWVTKQSFSKTFEHRFFIFCMFLKWNETVRDAVYSYVHLIDLHREFAYITNHKAVQKLKGFLKDNVDGNIDKLSTNDTSENEETPSLMNESVKSLDANEDILSVFEEGLRTLNAGFDYITHDNHVVQFIAPQIQLTTSRKPEVCTMITAPSIKLKTVGFDTNTTGNENNSDVFMDRYSVALLKANVFVFHKDNFENYHDVFFSSEGYDQLKGDSWQPWLGIELCFDSKALVKDALIRDLSGIFRFDRVFSFANISSSGETTLENRMICQLPRTIISSNSRQYLALYDVVTHLLIYVEPKSAHLRKEVEKLMLSYDSANIVHLKKVAIDLQQKIVALDLIEKELTFRRPILEADGIDDLKTIRKNKNESLIGLYILMKVLNTGSQEEATNDQRMFWDLEAKEIILHMLHEDGGPFLDVALAKSFFQRIQSSYGYNSNRVVIGIAQIFNLDQDVLFHSLMNPSKGRKGELHHGLPYKPMIELEWEIERPVGGMKVIKNAISAFQGLDINVEQETLSKIIEWVFPSEIEQYLDGSQIQTSTKESDDDINSGISGQQSLTIGEINEDPQSSQPNPQDVNEMFKRSSNYMVIDRMVVNSFVLTISYRGHGAKRLINVTHFGFLFPHLTIINQTMRMVDLAMIFKQVILKSLLKHAGKFLGNKLKKHNLRVDSPGSQLQQLSSYRSFTKVDDLKVEGPQLQKKNILEHQSSNQPCTQNLGHSQDCIEREGGDHEDHKLQDQEDEDSDSKEQNAFQEPQNFSGYEQEMSKHIQESRNLYQPSDLNVQRYRKSRTSLPEKEQGPRDQTSKQEQTSPTKEYVYLQTHGSRQNKECDSTMQNENDDGNIEKHSDNELEKNGKFDRAKAKASNEEEISPRTDSQINEDYK</sequence>
<evidence type="ECO:0000259" key="5">
    <source>
        <dbReference type="SMART" id="SM01216"/>
    </source>
</evidence>
<dbReference type="PANTHER" id="PTHR15678:SF15">
    <property type="entry name" value="PROTEIN FMP27, MITOCHONDRIAL"/>
    <property type="match status" value="1"/>
</dbReference>
<feature type="compositionally biased region" description="Polar residues" evidence="1">
    <location>
        <begin position="2672"/>
        <end position="2683"/>
    </location>
</feature>
<protein>
    <submittedName>
        <fullName evidence="6">LAQU0S20e01244g1_1</fullName>
    </submittedName>
</protein>
<feature type="compositionally biased region" description="Basic and acidic residues" evidence="1">
    <location>
        <begin position="2765"/>
        <end position="2795"/>
    </location>
</feature>
<name>A0A0P1KX31_9SACH</name>
<dbReference type="SMART" id="SM01216">
    <property type="entry name" value="Fmp27_WPPW"/>
    <property type="match status" value="1"/>
</dbReference>
<accession>A0A0P1KX31</accession>
<feature type="compositionally biased region" description="Basic and acidic residues" evidence="1">
    <location>
        <begin position="2645"/>
        <end position="2661"/>
    </location>
</feature>
<dbReference type="InterPro" id="IPR019441">
    <property type="entry name" value="FMP27/BLTP2/Hobbit_GFWDK_RBG"/>
</dbReference>
<proteinExistence type="predicted"/>
<dbReference type="InterPro" id="IPR045167">
    <property type="entry name" value="Hobbit"/>
</dbReference>
<evidence type="ECO:0000313" key="6">
    <source>
        <dbReference type="EMBL" id="CUS24849.1"/>
    </source>
</evidence>